<dbReference type="AlphaFoldDB" id="A0A3M7RCC0"/>
<protein>
    <recommendedName>
        <fullName evidence="1">oleoyl-[acyl-carrier-protein] hydrolase</fullName>
        <ecNumber evidence="1">3.1.2.14</ecNumber>
    </recommendedName>
</protein>
<keyword evidence="4" id="KW-0378">Hydrolase</keyword>
<dbReference type="InterPro" id="IPR001031">
    <property type="entry name" value="Thioesterase"/>
</dbReference>
<keyword evidence="4" id="KW-0560">Oxidoreductase</keyword>
<proteinExistence type="predicted"/>
<evidence type="ECO:0000259" key="3">
    <source>
        <dbReference type="Pfam" id="PF21149"/>
    </source>
</evidence>
<organism evidence="4 5">
    <name type="scientific">Brachionus plicatilis</name>
    <name type="common">Marine rotifer</name>
    <name type="synonym">Brachionus muelleri</name>
    <dbReference type="NCBI Taxonomy" id="10195"/>
    <lineage>
        <taxon>Eukaryota</taxon>
        <taxon>Metazoa</taxon>
        <taxon>Spiralia</taxon>
        <taxon>Gnathifera</taxon>
        <taxon>Rotifera</taxon>
        <taxon>Eurotatoria</taxon>
        <taxon>Monogononta</taxon>
        <taxon>Pseudotrocha</taxon>
        <taxon>Ploima</taxon>
        <taxon>Brachionidae</taxon>
        <taxon>Brachionus</taxon>
    </lineage>
</organism>
<dbReference type="GO" id="GO:0016491">
    <property type="term" value="F:oxidoreductase activity"/>
    <property type="evidence" value="ECO:0007669"/>
    <property type="project" value="UniProtKB-KW"/>
</dbReference>
<comment type="caution">
    <text evidence="4">The sequence shown here is derived from an EMBL/GenBank/DDBJ whole genome shotgun (WGS) entry which is preliminary data.</text>
</comment>
<dbReference type="EMBL" id="REGN01003705">
    <property type="protein sequence ID" value="RNA21242.1"/>
    <property type="molecule type" value="Genomic_DNA"/>
</dbReference>
<sequence>MLQQSLVQVPKSAILIEISPRSLIQTLLKKVLYNPIDLLTNSIVPFVLPLTPLLNVNIDPKLFVHHFLSQLGRLYLHGVDFDSVKLFVPSIYEQSIYPVRIDQSCIDFFSDLGLNFEPSTYALPIARNPQSSLEIKIEPSRETRTTLEFFPFTEIQNQYNKSGYIMVDKDHNENDFIFNSIQPTAESKCLLSDFFDFYFSECNRYMKHLVVKINNPGQNVTIEPKSLPTGLQDQLEKITIYQHTTSGQIQINVTDLFEGGSFLKFLINTSACLPSEPVDLIKKFNQAFSQDLVLDQLSNSTLYFKNCLNLIVENLSDKDLMLKIVEISASGSQLCANKFVDILSSYGDLKHEIDYHFVPLNSSAQYLQNESVNFTIQDWNLKITNGKFECQIPDEFFGQFDLVLLNGCLSSSMALASEPEVKNWIQGSIEKLLKPSGFVMFNEFTSNFDFVQNSHKLEMLINGNKIQNTKLIQQIKQLESFRSQSSQDIQTKIEQQIKQLEKLLMQDECLNLKLQDMELWRRFLQSLTLVPIGLKTDSALRTIFIHRKSPTALNESIVSIDEFLVNQTETVSFIDKISQSLGDDKIDRLWLLNKKPIRPLSLQTALISVFEGLRSLPNGDKLRCLFLHDDQKISLDSKEIQNFAQLMERIRQADLVMNYIQSGQWGSVRIGEVLVEVRPEESEQVKCQQMFKQNETYVIVNGIDSEFGLNLIQWMVESGAKYLTVTTKKSNVAEFMDVELFKKLNDLQDIYGAEIRLSSVLDLNEENECLGLVKQTCKVSPEGKIGGIFHLGNLCDQTDVQSMFNLDRLTRSGSIMPDTGYFVLFTTGPNQVVEKLCNLRYSESSKQALCIDFNVLLNDLGQEESEVRNKRCIDCLEDLLSDSCKKEAKEVKVEETMTKKQVTLMPKVLIEQLNGVELSDATKSPIFVVHPIEGHVNMLRSWAEQFPVPVYGLQYTEECLKFQSIEQLGEFYWQQIEKFAPHVEKVHLVGHTFGDSVAFEMASQRPQQSVSLTLLDSGYTKTFLNSAIVGVESNFEVETLVKFYQQFVVSNARLNFDQFYEELTKISDFDERVKFVVGKIVEQSQFLFDLNDIQTALRSFVVKSSMALKYVPTQALILNKILVVRPFLINGVQQSFRNILNLYHYFGGEVSLKTVDSTDKTFLIGENAQIVAKLVKEYIGLENF</sequence>
<dbReference type="Gene3D" id="3.40.50.150">
    <property type="entry name" value="Vaccinia Virus protein VP39"/>
    <property type="match status" value="1"/>
</dbReference>
<dbReference type="Pfam" id="PF00975">
    <property type="entry name" value="Thioesterase"/>
    <property type="match status" value="1"/>
</dbReference>
<feature type="domain" description="Thioesterase" evidence="2">
    <location>
        <begin position="925"/>
        <end position="1009"/>
    </location>
</feature>
<dbReference type="InterPro" id="IPR029058">
    <property type="entry name" value="AB_hydrolase_fold"/>
</dbReference>
<dbReference type="InterPro" id="IPR029063">
    <property type="entry name" value="SAM-dependent_MTases_sf"/>
</dbReference>
<name>A0A3M7RCC0_BRAPC</name>
<dbReference type="Gene3D" id="3.40.50.720">
    <property type="entry name" value="NAD(P)-binding Rossmann-like Domain"/>
    <property type="match status" value="2"/>
</dbReference>
<dbReference type="GO" id="GO:0016829">
    <property type="term" value="F:lyase activity"/>
    <property type="evidence" value="ECO:0007669"/>
    <property type="project" value="UniProtKB-KW"/>
</dbReference>
<dbReference type="GO" id="GO:0016297">
    <property type="term" value="F:fatty acyl-[ACP] hydrolase activity"/>
    <property type="evidence" value="ECO:0007669"/>
    <property type="project" value="UniProtKB-EC"/>
</dbReference>
<evidence type="ECO:0000256" key="1">
    <source>
        <dbReference type="ARBA" id="ARBA00012480"/>
    </source>
</evidence>
<keyword evidence="4" id="KW-0012">Acyltransferase</keyword>
<dbReference type="SUPFAM" id="SSF53474">
    <property type="entry name" value="alpha/beta-Hydrolases"/>
    <property type="match status" value="1"/>
</dbReference>
<keyword evidence="4" id="KW-0456">Lyase</keyword>
<dbReference type="EC" id="3.1.2.14" evidence="1"/>
<dbReference type="STRING" id="10195.A0A3M7RCC0"/>
<dbReference type="InterPro" id="IPR049391">
    <property type="entry name" value="FAS_pseudo-KR"/>
</dbReference>
<dbReference type="GO" id="GO:0016746">
    <property type="term" value="F:acyltransferase activity"/>
    <property type="evidence" value="ECO:0007669"/>
    <property type="project" value="UniProtKB-KW"/>
</dbReference>
<keyword evidence="4" id="KW-0808">Transferase</keyword>
<accession>A0A3M7RCC0</accession>
<dbReference type="Gene3D" id="3.90.180.10">
    <property type="entry name" value="Medium-chain alcohol dehydrogenases, catalytic domain"/>
    <property type="match status" value="1"/>
</dbReference>
<feature type="domain" description="Fatty acid synthase pseudo-KR" evidence="3">
    <location>
        <begin position="574"/>
        <end position="669"/>
    </location>
</feature>
<dbReference type="Gene3D" id="3.40.50.1820">
    <property type="entry name" value="alpha/beta hydrolase"/>
    <property type="match status" value="1"/>
</dbReference>
<evidence type="ECO:0000313" key="4">
    <source>
        <dbReference type="EMBL" id="RNA21242.1"/>
    </source>
</evidence>
<gene>
    <name evidence="4" type="ORF">BpHYR1_003411</name>
</gene>
<evidence type="ECO:0000313" key="5">
    <source>
        <dbReference type="Proteomes" id="UP000276133"/>
    </source>
</evidence>
<dbReference type="Pfam" id="PF21149">
    <property type="entry name" value="FAS_pseudo-KR"/>
    <property type="match status" value="1"/>
</dbReference>
<keyword evidence="5" id="KW-1185">Reference proteome</keyword>
<reference evidence="4 5" key="1">
    <citation type="journal article" date="2018" name="Sci. Rep.">
        <title>Genomic signatures of local adaptation to the degree of environmental predictability in rotifers.</title>
        <authorList>
            <person name="Franch-Gras L."/>
            <person name="Hahn C."/>
            <person name="Garcia-Roger E.M."/>
            <person name="Carmona M.J."/>
            <person name="Serra M."/>
            <person name="Gomez A."/>
        </authorList>
    </citation>
    <scope>NUCLEOTIDE SEQUENCE [LARGE SCALE GENOMIC DNA]</scope>
    <source>
        <strain evidence="4">HYR1</strain>
    </source>
</reference>
<dbReference type="Proteomes" id="UP000276133">
    <property type="component" value="Unassembled WGS sequence"/>
</dbReference>
<dbReference type="OrthoDB" id="329835at2759"/>
<evidence type="ECO:0000259" key="2">
    <source>
        <dbReference type="Pfam" id="PF00975"/>
    </source>
</evidence>